<feature type="compositionally biased region" description="Polar residues" evidence="12">
    <location>
        <begin position="1"/>
        <end position="22"/>
    </location>
</feature>
<dbReference type="GO" id="GO:0090114">
    <property type="term" value="P:COPII-coated vesicle budding"/>
    <property type="evidence" value="ECO:0007669"/>
    <property type="project" value="TreeGrafter"/>
</dbReference>
<proteinExistence type="inferred from homology"/>
<keyword evidence="6" id="KW-0509">mRNA transport</keyword>
<dbReference type="Proteomes" id="UP000626109">
    <property type="component" value="Unassembled WGS sequence"/>
</dbReference>
<dbReference type="Pfam" id="PF00400">
    <property type="entry name" value="WD40"/>
    <property type="match status" value="2"/>
</dbReference>
<dbReference type="PANTHER" id="PTHR11024">
    <property type="entry name" value="NUCLEAR PORE COMPLEX PROTEIN SEC13 / SEH1 FAMILY MEMBER"/>
    <property type="match status" value="1"/>
</dbReference>
<dbReference type="AlphaFoldDB" id="A0A813J1Q7"/>
<keyword evidence="5" id="KW-0677">Repeat</keyword>
<evidence type="ECO:0000256" key="12">
    <source>
        <dbReference type="SAM" id="MobiDB-lite"/>
    </source>
</evidence>
<evidence type="ECO:0000256" key="10">
    <source>
        <dbReference type="ARBA" id="ARBA00023242"/>
    </source>
</evidence>
<dbReference type="PROSITE" id="PS50294">
    <property type="entry name" value="WD_REPEATS_REGION"/>
    <property type="match status" value="1"/>
</dbReference>
<sequence length="143" mass="15399">EPSTSPADESQSATSSRGPSMSNEKKRWRQETFRAHEGGVFAISWAPAASSQAGIPGAASDSTGCGAVIGPRRLVTGGADHQVRIWRHDELTDEWADSHHFPAGEHGDWIRDVAWRPNVGMPTNTVASCSEDGSIVIWMQTMA</sequence>
<feature type="non-terminal residue" evidence="13">
    <location>
        <position position="1"/>
    </location>
</feature>
<accession>A0A813J1Q7</accession>
<keyword evidence="9" id="KW-0906">Nuclear pore complex</keyword>
<dbReference type="GO" id="GO:0005198">
    <property type="term" value="F:structural molecule activity"/>
    <property type="evidence" value="ECO:0007669"/>
    <property type="project" value="InterPro"/>
</dbReference>
<dbReference type="InterPro" id="IPR015943">
    <property type="entry name" value="WD40/YVTN_repeat-like_dom_sf"/>
</dbReference>
<evidence type="ECO:0000256" key="6">
    <source>
        <dbReference type="ARBA" id="ARBA00022816"/>
    </source>
</evidence>
<keyword evidence="7" id="KW-0653">Protein transport</keyword>
<evidence type="ECO:0000256" key="11">
    <source>
        <dbReference type="PROSITE-ProRule" id="PRU00221"/>
    </source>
</evidence>
<evidence type="ECO:0000256" key="2">
    <source>
        <dbReference type="ARBA" id="ARBA00010102"/>
    </source>
</evidence>
<evidence type="ECO:0000256" key="1">
    <source>
        <dbReference type="ARBA" id="ARBA00004567"/>
    </source>
</evidence>
<feature type="non-terminal residue" evidence="13">
    <location>
        <position position="143"/>
    </location>
</feature>
<dbReference type="PANTHER" id="PTHR11024:SF2">
    <property type="entry name" value="PROTEIN SEC13 HOMOLOG"/>
    <property type="match status" value="1"/>
</dbReference>
<keyword evidence="4 11" id="KW-0853">WD repeat</keyword>
<dbReference type="PROSITE" id="PS50082">
    <property type="entry name" value="WD_REPEATS_2"/>
    <property type="match status" value="1"/>
</dbReference>
<dbReference type="SUPFAM" id="SSF50978">
    <property type="entry name" value="WD40 repeat-like"/>
    <property type="match status" value="1"/>
</dbReference>
<evidence type="ECO:0000313" key="14">
    <source>
        <dbReference type="Proteomes" id="UP000626109"/>
    </source>
</evidence>
<organism evidence="13 14">
    <name type="scientific">Polarella glacialis</name>
    <name type="common">Dinoflagellate</name>
    <dbReference type="NCBI Taxonomy" id="89957"/>
    <lineage>
        <taxon>Eukaryota</taxon>
        <taxon>Sar</taxon>
        <taxon>Alveolata</taxon>
        <taxon>Dinophyceae</taxon>
        <taxon>Suessiales</taxon>
        <taxon>Suessiaceae</taxon>
        <taxon>Polarella</taxon>
    </lineage>
</organism>
<dbReference type="EMBL" id="CAJNNW010016909">
    <property type="protein sequence ID" value="CAE8659962.1"/>
    <property type="molecule type" value="Genomic_DNA"/>
</dbReference>
<dbReference type="InterPro" id="IPR036322">
    <property type="entry name" value="WD40_repeat_dom_sf"/>
</dbReference>
<feature type="region of interest" description="Disordered" evidence="12">
    <location>
        <begin position="1"/>
        <end position="29"/>
    </location>
</feature>
<dbReference type="SMART" id="SM00320">
    <property type="entry name" value="WD40"/>
    <property type="match status" value="2"/>
</dbReference>
<keyword evidence="8" id="KW-0811">Translocation</keyword>
<gene>
    <name evidence="13" type="ORF">PGLA2088_LOCUS13958</name>
</gene>
<dbReference type="InterPro" id="IPR037363">
    <property type="entry name" value="Sec13/Seh1_fam"/>
</dbReference>
<evidence type="ECO:0000313" key="13">
    <source>
        <dbReference type="EMBL" id="CAE8659962.1"/>
    </source>
</evidence>
<comment type="similarity">
    <text evidence="2">Belongs to the WD repeat SEC13 family.</text>
</comment>
<dbReference type="InterPro" id="IPR001680">
    <property type="entry name" value="WD40_rpt"/>
</dbReference>
<evidence type="ECO:0000256" key="7">
    <source>
        <dbReference type="ARBA" id="ARBA00022927"/>
    </source>
</evidence>
<keyword evidence="3" id="KW-0813">Transport</keyword>
<dbReference type="GO" id="GO:0031080">
    <property type="term" value="C:nuclear pore outer ring"/>
    <property type="evidence" value="ECO:0007669"/>
    <property type="project" value="TreeGrafter"/>
</dbReference>
<feature type="repeat" description="WD" evidence="11">
    <location>
        <begin position="103"/>
        <end position="138"/>
    </location>
</feature>
<evidence type="ECO:0000256" key="4">
    <source>
        <dbReference type="ARBA" id="ARBA00022574"/>
    </source>
</evidence>
<evidence type="ECO:0000256" key="5">
    <source>
        <dbReference type="ARBA" id="ARBA00022737"/>
    </source>
</evidence>
<keyword evidence="10" id="KW-0539">Nucleus</keyword>
<dbReference type="GO" id="GO:0030127">
    <property type="term" value="C:COPII vesicle coat"/>
    <property type="evidence" value="ECO:0007669"/>
    <property type="project" value="TreeGrafter"/>
</dbReference>
<protein>
    <submittedName>
        <fullName evidence="13">Uncharacterized protein</fullName>
    </submittedName>
</protein>
<comment type="caution">
    <text evidence="13">The sequence shown here is derived from an EMBL/GenBank/DDBJ whole genome shotgun (WGS) entry which is preliminary data.</text>
</comment>
<name>A0A813J1Q7_POLGL</name>
<dbReference type="GO" id="GO:0051028">
    <property type="term" value="P:mRNA transport"/>
    <property type="evidence" value="ECO:0007669"/>
    <property type="project" value="UniProtKB-KW"/>
</dbReference>
<evidence type="ECO:0000256" key="3">
    <source>
        <dbReference type="ARBA" id="ARBA00022448"/>
    </source>
</evidence>
<reference evidence="13" key="1">
    <citation type="submission" date="2021-02" db="EMBL/GenBank/DDBJ databases">
        <authorList>
            <person name="Dougan E. K."/>
            <person name="Rhodes N."/>
            <person name="Thang M."/>
            <person name="Chan C."/>
        </authorList>
    </citation>
    <scope>NUCLEOTIDE SEQUENCE</scope>
</reference>
<evidence type="ECO:0000256" key="9">
    <source>
        <dbReference type="ARBA" id="ARBA00023132"/>
    </source>
</evidence>
<comment type="subcellular location">
    <subcellularLocation>
        <location evidence="1">Nucleus</location>
        <location evidence="1">Nuclear pore complex</location>
    </subcellularLocation>
</comment>
<dbReference type="Gene3D" id="2.130.10.10">
    <property type="entry name" value="YVTN repeat-like/Quinoprotein amine dehydrogenase"/>
    <property type="match status" value="1"/>
</dbReference>
<dbReference type="GO" id="GO:0006606">
    <property type="term" value="P:protein import into nucleus"/>
    <property type="evidence" value="ECO:0007669"/>
    <property type="project" value="TreeGrafter"/>
</dbReference>
<evidence type="ECO:0000256" key="8">
    <source>
        <dbReference type="ARBA" id="ARBA00023010"/>
    </source>
</evidence>